<comment type="caution">
    <text evidence="7">The sequence shown here is derived from an EMBL/GenBank/DDBJ whole genome shotgun (WGS) entry which is preliminary data.</text>
</comment>
<keyword evidence="4" id="KW-0808">Transferase</keyword>
<reference evidence="8" key="1">
    <citation type="journal article" date="2019" name="Int. J. Syst. Evol. Microbiol.">
        <title>The Global Catalogue of Microorganisms (GCM) 10K type strain sequencing project: providing services to taxonomists for standard genome sequencing and annotation.</title>
        <authorList>
            <consortium name="The Broad Institute Genomics Platform"/>
            <consortium name="The Broad Institute Genome Sequencing Center for Infectious Disease"/>
            <person name="Wu L."/>
            <person name="Ma J."/>
        </authorList>
    </citation>
    <scope>NUCLEOTIDE SEQUENCE [LARGE SCALE GENOMIC DNA]</scope>
    <source>
        <strain evidence="8">KACC 14058</strain>
    </source>
</reference>
<dbReference type="InterPro" id="IPR002178">
    <property type="entry name" value="PTS_EIIA_type-2_dom"/>
</dbReference>
<dbReference type="Proteomes" id="UP001595880">
    <property type="component" value="Unassembled WGS sequence"/>
</dbReference>
<dbReference type="NCBIfam" id="TIGR00848">
    <property type="entry name" value="fruA"/>
    <property type="match status" value="1"/>
</dbReference>
<dbReference type="Gene3D" id="3.40.930.10">
    <property type="entry name" value="Mannitol-specific EII, Chain A"/>
    <property type="match status" value="1"/>
</dbReference>
<evidence type="ECO:0000259" key="6">
    <source>
        <dbReference type="PROSITE" id="PS51094"/>
    </source>
</evidence>
<dbReference type="SUPFAM" id="SSF55804">
    <property type="entry name" value="Phoshotransferase/anion transport protein"/>
    <property type="match status" value="1"/>
</dbReference>
<proteinExistence type="predicted"/>
<evidence type="ECO:0000256" key="1">
    <source>
        <dbReference type="ARBA" id="ARBA00022448"/>
    </source>
</evidence>
<feature type="domain" description="PTS EIIA type-2" evidence="6">
    <location>
        <begin position="4"/>
        <end position="149"/>
    </location>
</feature>
<keyword evidence="8" id="KW-1185">Reference proteome</keyword>
<dbReference type="PANTHER" id="PTHR47738">
    <property type="entry name" value="PTS SYSTEM FRUCTOSE-LIKE EIIA COMPONENT-RELATED"/>
    <property type="match status" value="1"/>
</dbReference>
<sequence>MGSKLLELEHIKINQHLTSQQEVFELIASIAVERGIASNSREVVKGLIKREQESTTGFQDGFAIPHAQTDAISEPGIVVVSSKEGIEWSSLDGKPASFFIALLIPKSQAGTTHINALASVSRMLIHESNRVALVDADSSEQVLEVILDALN</sequence>
<protein>
    <submittedName>
        <fullName evidence="7">PTS sugar transporter subunit IIA</fullName>
    </submittedName>
</protein>
<gene>
    <name evidence="7" type="ORF">ACFOZ1_08505</name>
</gene>
<evidence type="ECO:0000313" key="8">
    <source>
        <dbReference type="Proteomes" id="UP001595880"/>
    </source>
</evidence>
<name>A0ABV8VXQ9_9BACI</name>
<dbReference type="Pfam" id="PF00359">
    <property type="entry name" value="PTS_EIIA_2"/>
    <property type="match status" value="1"/>
</dbReference>
<dbReference type="PROSITE" id="PS51094">
    <property type="entry name" value="PTS_EIIA_TYPE_2"/>
    <property type="match status" value="1"/>
</dbReference>
<dbReference type="InterPro" id="IPR004715">
    <property type="entry name" value="PTS_IIA_fruc"/>
</dbReference>
<organism evidence="7 8">
    <name type="scientific">Gracilibacillus marinus</name>
    <dbReference type="NCBI Taxonomy" id="630535"/>
    <lineage>
        <taxon>Bacteria</taxon>
        <taxon>Bacillati</taxon>
        <taxon>Bacillota</taxon>
        <taxon>Bacilli</taxon>
        <taxon>Bacillales</taxon>
        <taxon>Bacillaceae</taxon>
        <taxon>Gracilibacillus</taxon>
    </lineage>
</organism>
<evidence type="ECO:0000256" key="5">
    <source>
        <dbReference type="ARBA" id="ARBA00022683"/>
    </source>
</evidence>
<evidence type="ECO:0000256" key="2">
    <source>
        <dbReference type="ARBA" id="ARBA00022553"/>
    </source>
</evidence>
<dbReference type="CDD" id="cd00211">
    <property type="entry name" value="PTS_IIA_fru"/>
    <property type="match status" value="1"/>
</dbReference>
<evidence type="ECO:0000256" key="3">
    <source>
        <dbReference type="ARBA" id="ARBA00022597"/>
    </source>
</evidence>
<dbReference type="InterPro" id="IPR051541">
    <property type="entry name" value="PTS_SugarTrans_NitroReg"/>
</dbReference>
<keyword evidence="5" id="KW-0598">Phosphotransferase system</keyword>
<keyword evidence="1" id="KW-0813">Transport</keyword>
<keyword evidence="3 7" id="KW-0762">Sugar transport</keyword>
<dbReference type="EMBL" id="JBHSDV010000002">
    <property type="protein sequence ID" value="MFC4387851.1"/>
    <property type="molecule type" value="Genomic_DNA"/>
</dbReference>
<evidence type="ECO:0000313" key="7">
    <source>
        <dbReference type="EMBL" id="MFC4387851.1"/>
    </source>
</evidence>
<dbReference type="RefSeq" id="WP_390198443.1">
    <property type="nucleotide sequence ID" value="NZ_JBHSDV010000002.1"/>
</dbReference>
<dbReference type="InterPro" id="IPR016152">
    <property type="entry name" value="PTrfase/Anion_transptr"/>
</dbReference>
<keyword evidence="2" id="KW-0597">Phosphoprotein</keyword>
<dbReference type="PANTHER" id="PTHR47738:SF1">
    <property type="entry name" value="NITROGEN REGULATORY PROTEIN"/>
    <property type="match status" value="1"/>
</dbReference>
<evidence type="ECO:0000256" key="4">
    <source>
        <dbReference type="ARBA" id="ARBA00022679"/>
    </source>
</evidence>
<accession>A0ABV8VXQ9</accession>